<dbReference type="AlphaFoldDB" id="X0ZRS2"/>
<reference evidence="1" key="1">
    <citation type="journal article" date="2014" name="Front. Microbiol.">
        <title>High frequency of phylogenetically diverse reductive dehalogenase-homologous genes in deep subseafloor sedimentary metagenomes.</title>
        <authorList>
            <person name="Kawai M."/>
            <person name="Futagami T."/>
            <person name="Toyoda A."/>
            <person name="Takaki Y."/>
            <person name="Nishi S."/>
            <person name="Hori S."/>
            <person name="Arai W."/>
            <person name="Tsubouchi T."/>
            <person name="Morono Y."/>
            <person name="Uchiyama I."/>
            <person name="Ito T."/>
            <person name="Fujiyama A."/>
            <person name="Inagaki F."/>
            <person name="Takami H."/>
        </authorList>
    </citation>
    <scope>NUCLEOTIDE SEQUENCE</scope>
    <source>
        <strain evidence="1">Expedition CK06-06</strain>
    </source>
</reference>
<comment type="caution">
    <text evidence="1">The sequence shown here is derived from an EMBL/GenBank/DDBJ whole genome shotgun (WGS) entry which is preliminary data.</text>
</comment>
<sequence length="176" mass="20066">MSFIRKIKKQGKTYLAEVENQRVDGKVIQKHIKYIGREIDGKTILSSSISNIAVDSVKVYGPLIVLNSLAKEIELSETLGEYGDEILSMVFAHCIDYQSINKMGQWFERTDLNMILNLEMLTEARLLKALDSLENCDSFALQKNIFANVKKKYKPCNNAIIYDVTNTYLYGKKCPL</sequence>
<proteinExistence type="predicted"/>
<feature type="non-terminal residue" evidence="1">
    <location>
        <position position="176"/>
    </location>
</feature>
<gene>
    <name evidence="1" type="ORF">S01H1_79192</name>
</gene>
<organism evidence="1">
    <name type="scientific">marine sediment metagenome</name>
    <dbReference type="NCBI Taxonomy" id="412755"/>
    <lineage>
        <taxon>unclassified sequences</taxon>
        <taxon>metagenomes</taxon>
        <taxon>ecological metagenomes</taxon>
    </lineage>
</organism>
<accession>X0ZRS2</accession>
<evidence type="ECO:0000313" key="1">
    <source>
        <dbReference type="EMBL" id="GAG50936.1"/>
    </source>
</evidence>
<protein>
    <recommendedName>
        <fullName evidence="2">Transposase IS4-like domain-containing protein</fullName>
    </recommendedName>
</protein>
<dbReference type="EMBL" id="BARS01053358">
    <property type="protein sequence ID" value="GAG50936.1"/>
    <property type="molecule type" value="Genomic_DNA"/>
</dbReference>
<name>X0ZRS2_9ZZZZ</name>
<evidence type="ECO:0008006" key="2">
    <source>
        <dbReference type="Google" id="ProtNLM"/>
    </source>
</evidence>